<dbReference type="InterPro" id="IPR011831">
    <property type="entry name" value="ADP-Glc_PPase"/>
</dbReference>
<evidence type="ECO:0000256" key="2">
    <source>
        <dbReference type="ARBA" id="ARBA00022600"/>
    </source>
</evidence>
<dbReference type="CDD" id="cd02508">
    <property type="entry name" value="ADP_Glucose_PP"/>
    <property type="match status" value="1"/>
</dbReference>
<evidence type="ECO:0000259" key="9">
    <source>
        <dbReference type="Pfam" id="PF00483"/>
    </source>
</evidence>
<name>A0A5R8KJC9_9BACT</name>
<dbReference type="PROSITE" id="PS00808">
    <property type="entry name" value="ADP_GLC_PYROPHOSPH_1"/>
    <property type="match status" value="1"/>
</dbReference>
<comment type="caution">
    <text evidence="10">The sequence shown here is derived from an EMBL/GenBank/DDBJ whole genome shotgun (WGS) entry which is preliminary data.</text>
</comment>
<dbReference type="EC" id="2.7.7.27" evidence="8"/>
<dbReference type="InterPro" id="IPR005836">
    <property type="entry name" value="ADP_Glu_pyroP_CS"/>
</dbReference>
<keyword evidence="6" id="KW-0067">ATP-binding</keyword>
<keyword evidence="3 10" id="KW-0808">Transferase</keyword>
<dbReference type="SUPFAM" id="SSF51161">
    <property type="entry name" value="Trimeric LpxA-like enzymes"/>
    <property type="match status" value="1"/>
</dbReference>
<keyword evidence="2" id="KW-0321">Glycogen metabolism</keyword>
<dbReference type="Pfam" id="PF25247">
    <property type="entry name" value="LbH_GLGC"/>
    <property type="match status" value="1"/>
</dbReference>
<keyword evidence="7" id="KW-0119">Carbohydrate metabolism</keyword>
<dbReference type="InterPro" id="IPR011004">
    <property type="entry name" value="Trimer_LpxA-like_sf"/>
</dbReference>
<dbReference type="AlphaFoldDB" id="A0A5R8KJC9"/>
<dbReference type="InterPro" id="IPR029044">
    <property type="entry name" value="Nucleotide-diphossugar_trans"/>
</dbReference>
<keyword evidence="4 10" id="KW-0548">Nucleotidyltransferase</keyword>
<comment type="similarity">
    <text evidence="1">Belongs to the bacterial/plant glucose-1-phosphate adenylyltransferase family.</text>
</comment>
<dbReference type="Gene3D" id="3.90.550.10">
    <property type="entry name" value="Spore Coat Polysaccharide Biosynthesis Protein SpsA, Chain A"/>
    <property type="match status" value="1"/>
</dbReference>
<dbReference type="Proteomes" id="UP000306196">
    <property type="component" value="Unassembled WGS sequence"/>
</dbReference>
<dbReference type="Gene3D" id="2.160.10.10">
    <property type="entry name" value="Hexapeptide repeat proteins"/>
    <property type="match status" value="1"/>
</dbReference>
<dbReference type="EMBL" id="VAUV01000002">
    <property type="protein sequence ID" value="TLD72392.1"/>
    <property type="molecule type" value="Genomic_DNA"/>
</dbReference>
<evidence type="ECO:0000256" key="3">
    <source>
        <dbReference type="ARBA" id="ARBA00022679"/>
    </source>
</evidence>
<dbReference type="PROSITE" id="PS00809">
    <property type="entry name" value="ADP_GLC_PYROPHOSPH_2"/>
    <property type="match status" value="1"/>
</dbReference>
<dbReference type="PANTHER" id="PTHR43523:SF12">
    <property type="entry name" value="GLUCOSE-1-PHOSPHATE ADENYLYLTRANSFERASE LARGE SUBUNIT 1, CHLOROPLASTIC-RELATED"/>
    <property type="match status" value="1"/>
</dbReference>
<evidence type="ECO:0000256" key="1">
    <source>
        <dbReference type="ARBA" id="ARBA00010443"/>
    </source>
</evidence>
<reference evidence="10 11" key="1">
    <citation type="submission" date="2019-05" db="EMBL/GenBank/DDBJ databases">
        <title>Verrucobacter flavum gen. nov., sp. nov. a new member of the family Verrucomicrobiaceae.</title>
        <authorList>
            <person name="Szuroczki S."/>
            <person name="Abbaszade G."/>
            <person name="Szabo A."/>
            <person name="Felfoldi T."/>
            <person name="Schumann P."/>
            <person name="Boka K."/>
            <person name="Keki Z."/>
            <person name="Toumi M."/>
            <person name="Toth E."/>
        </authorList>
    </citation>
    <scope>NUCLEOTIDE SEQUENCE [LARGE SCALE GENOMIC DNA]</scope>
    <source>
        <strain evidence="10 11">MG-N-17</strain>
    </source>
</reference>
<evidence type="ECO:0000256" key="6">
    <source>
        <dbReference type="ARBA" id="ARBA00022840"/>
    </source>
</evidence>
<keyword evidence="5" id="KW-0547">Nucleotide-binding</keyword>
<organism evidence="10 11">
    <name type="scientific">Phragmitibacter flavus</name>
    <dbReference type="NCBI Taxonomy" id="2576071"/>
    <lineage>
        <taxon>Bacteria</taxon>
        <taxon>Pseudomonadati</taxon>
        <taxon>Verrucomicrobiota</taxon>
        <taxon>Verrucomicrobiia</taxon>
        <taxon>Verrucomicrobiales</taxon>
        <taxon>Verrucomicrobiaceae</taxon>
        <taxon>Phragmitibacter</taxon>
    </lineage>
</organism>
<dbReference type="SUPFAM" id="SSF53448">
    <property type="entry name" value="Nucleotide-diphospho-sugar transferases"/>
    <property type="match status" value="1"/>
</dbReference>
<dbReference type="GO" id="GO:0005978">
    <property type="term" value="P:glycogen biosynthetic process"/>
    <property type="evidence" value="ECO:0007669"/>
    <property type="project" value="UniProtKB-UniRule"/>
</dbReference>
<dbReference type="OrthoDB" id="9801810at2"/>
<dbReference type="InterPro" id="IPR005835">
    <property type="entry name" value="NTP_transferase_dom"/>
</dbReference>
<evidence type="ECO:0000313" key="10">
    <source>
        <dbReference type="EMBL" id="TLD72392.1"/>
    </source>
</evidence>
<sequence>MAAPISNIESESLLTRQTLGIIMGGGAGTRLFPLTKDRAKPAVPLAGKYRLVDIPISNCINSGLQQVYVLTQYNSTSLNRHIARTYKFDTFTQGFVEILAAQQTSDGTAWYQGTADAVRQNLRNFLSGNYEYFLILSGDQLYRMDFRKLMASHLEAKADITIATIPVDAERASSFGIMETDKNNKISNFVEKPKDPAVLAKLAIPEEAMIELGLPLDQPAFQANMGIYVFNRKVLLEALDNTYADFGKHIIPAAISKYCVQAFPFQGYWEDIGTIRSFFEANLDLCSVVPQYDFFDSQAPIYTHARFLPATKINGGVIRQTLLSDGCILSEAVIERAILGIRTVVEAGSSIRNCIIMGADYYAGAENAPSDSPPPGIGKGCKIEHAIIDKNVHIGDNVVITPKDKPDDFDSPDGMYYIRDGIVVLPKGAVVPSGTWI</sequence>
<dbReference type="PANTHER" id="PTHR43523">
    <property type="entry name" value="GLUCOSE-1-PHOSPHATE ADENYLYLTRANSFERASE-RELATED"/>
    <property type="match status" value="1"/>
</dbReference>
<evidence type="ECO:0000256" key="8">
    <source>
        <dbReference type="NCBIfam" id="TIGR02091"/>
    </source>
</evidence>
<dbReference type="GO" id="GO:0008878">
    <property type="term" value="F:glucose-1-phosphate adenylyltransferase activity"/>
    <property type="evidence" value="ECO:0007669"/>
    <property type="project" value="UniProtKB-UniRule"/>
</dbReference>
<feature type="domain" description="Nucleotidyl transferase" evidence="9">
    <location>
        <begin position="20"/>
        <end position="286"/>
    </location>
</feature>
<gene>
    <name evidence="10" type="ORF">FEM03_03270</name>
</gene>
<dbReference type="NCBIfam" id="TIGR02091">
    <property type="entry name" value="glgC"/>
    <property type="match status" value="1"/>
</dbReference>
<dbReference type="RefSeq" id="WP_138084748.1">
    <property type="nucleotide sequence ID" value="NZ_VAUV01000002.1"/>
</dbReference>
<evidence type="ECO:0000256" key="5">
    <source>
        <dbReference type="ARBA" id="ARBA00022741"/>
    </source>
</evidence>
<protein>
    <recommendedName>
        <fullName evidence="8">Glucose-1-phosphate adenylyltransferase</fullName>
        <ecNumber evidence="8">2.7.7.27</ecNumber>
    </recommendedName>
</protein>
<evidence type="ECO:0000256" key="7">
    <source>
        <dbReference type="ARBA" id="ARBA00023277"/>
    </source>
</evidence>
<evidence type="ECO:0000256" key="4">
    <source>
        <dbReference type="ARBA" id="ARBA00022695"/>
    </source>
</evidence>
<keyword evidence="11" id="KW-1185">Reference proteome</keyword>
<dbReference type="Pfam" id="PF00483">
    <property type="entry name" value="NTP_transferase"/>
    <property type="match status" value="1"/>
</dbReference>
<evidence type="ECO:0000313" key="11">
    <source>
        <dbReference type="Proteomes" id="UP000306196"/>
    </source>
</evidence>
<dbReference type="GO" id="GO:0005524">
    <property type="term" value="F:ATP binding"/>
    <property type="evidence" value="ECO:0007669"/>
    <property type="project" value="UniProtKB-KW"/>
</dbReference>
<dbReference type="CDD" id="cd04651">
    <property type="entry name" value="LbH_G1P_AT_C"/>
    <property type="match status" value="1"/>
</dbReference>
<dbReference type="NCBIfam" id="NF002772">
    <property type="entry name" value="PRK02862.1"/>
    <property type="match status" value="1"/>
</dbReference>
<proteinExistence type="inferred from homology"/>
<accession>A0A5R8KJC9</accession>